<organism evidence="1">
    <name type="scientific">marine metagenome</name>
    <dbReference type="NCBI Taxonomy" id="408172"/>
    <lineage>
        <taxon>unclassified sequences</taxon>
        <taxon>metagenomes</taxon>
        <taxon>ecological metagenomes</taxon>
    </lineage>
</organism>
<dbReference type="EMBL" id="UINC01111998">
    <property type="protein sequence ID" value="SVC80618.1"/>
    <property type="molecule type" value="Genomic_DNA"/>
</dbReference>
<name>A0A382Q6P8_9ZZZZ</name>
<feature type="non-terminal residue" evidence="1">
    <location>
        <position position="46"/>
    </location>
</feature>
<protein>
    <submittedName>
        <fullName evidence="1">Uncharacterized protein</fullName>
    </submittedName>
</protein>
<proteinExistence type="predicted"/>
<evidence type="ECO:0000313" key="1">
    <source>
        <dbReference type="EMBL" id="SVC80618.1"/>
    </source>
</evidence>
<dbReference type="AlphaFoldDB" id="A0A382Q6P8"/>
<sequence length="46" mass="5091">MTIKKHIKTLYCSVWKSSIGGSLCSFKKVVVTLNTSILHVPFIPKG</sequence>
<gene>
    <name evidence="1" type="ORF">METZ01_LOCUS333472</name>
</gene>
<accession>A0A382Q6P8</accession>
<reference evidence="1" key="1">
    <citation type="submission" date="2018-05" db="EMBL/GenBank/DDBJ databases">
        <authorList>
            <person name="Lanie J.A."/>
            <person name="Ng W.-L."/>
            <person name="Kazmierczak K.M."/>
            <person name="Andrzejewski T.M."/>
            <person name="Davidsen T.M."/>
            <person name="Wayne K.J."/>
            <person name="Tettelin H."/>
            <person name="Glass J.I."/>
            <person name="Rusch D."/>
            <person name="Podicherti R."/>
            <person name="Tsui H.-C.T."/>
            <person name="Winkler M.E."/>
        </authorList>
    </citation>
    <scope>NUCLEOTIDE SEQUENCE</scope>
</reference>